<dbReference type="SUPFAM" id="SSF47413">
    <property type="entry name" value="lambda repressor-like DNA-binding domains"/>
    <property type="match status" value="1"/>
</dbReference>
<evidence type="ECO:0000256" key="1">
    <source>
        <dbReference type="ARBA" id="ARBA00023125"/>
    </source>
</evidence>
<dbReference type="GO" id="GO:0003677">
    <property type="term" value="F:DNA binding"/>
    <property type="evidence" value="ECO:0007669"/>
    <property type="project" value="UniProtKB-KW"/>
</dbReference>
<organism evidence="3 4">
    <name type="scientific">Savagea serpentis</name>
    <dbReference type="NCBI Taxonomy" id="2785297"/>
    <lineage>
        <taxon>Bacteria</taxon>
        <taxon>Bacillati</taxon>
        <taxon>Bacillota</taxon>
        <taxon>Bacilli</taxon>
        <taxon>Bacillales</taxon>
        <taxon>Caryophanaceae</taxon>
        <taxon>Savagea</taxon>
    </lineage>
</organism>
<feature type="domain" description="HTH cro/C1-type" evidence="2">
    <location>
        <begin position="5"/>
        <end position="59"/>
    </location>
</feature>
<gene>
    <name evidence="3" type="ORF">IRY55_04590</name>
</gene>
<dbReference type="PANTHER" id="PTHR46558">
    <property type="entry name" value="TRACRIPTIONAL REGULATORY PROTEIN-RELATED-RELATED"/>
    <property type="match status" value="1"/>
</dbReference>
<dbReference type="Pfam" id="PF01381">
    <property type="entry name" value="HTH_3"/>
    <property type="match status" value="1"/>
</dbReference>
<evidence type="ECO:0000259" key="2">
    <source>
        <dbReference type="PROSITE" id="PS50943"/>
    </source>
</evidence>
<dbReference type="PANTHER" id="PTHR46558:SF12">
    <property type="entry name" value="DNA-BINDING PROTEIN"/>
    <property type="match status" value="1"/>
</dbReference>
<accession>A0A8J7G1X0</accession>
<keyword evidence="1" id="KW-0238">DNA-binding</keyword>
<sequence length="68" mass="8212">MRNRVKELRARHDWNQTELAKRAGMSRQTISLIERNEYMPSILIAMKLARVFEEPVESIFMFDEEELR</sequence>
<evidence type="ECO:0000313" key="4">
    <source>
        <dbReference type="Proteomes" id="UP000622653"/>
    </source>
</evidence>
<name>A0A8J7G1X0_9BACL</name>
<dbReference type="Proteomes" id="UP000622653">
    <property type="component" value="Unassembled WGS sequence"/>
</dbReference>
<dbReference type="Gene3D" id="1.10.260.40">
    <property type="entry name" value="lambda repressor-like DNA-binding domains"/>
    <property type="match status" value="1"/>
</dbReference>
<dbReference type="SMART" id="SM00530">
    <property type="entry name" value="HTH_XRE"/>
    <property type="match status" value="1"/>
</dbReference>
<evidence type="ECO:0000313" key="3">
    <source>
        <dbReference type="EMBL" id="MBF4500635.1"/>
    </source>
</evidence>
<dbReference type="AlphaFoldDB" id="A0A8J7G1X0"/>
<reference evidence="3" key="1">
    <citation type="submission" date="2020-11" db="EMBL/GenBank/DDBJ databases">
        <title>Multidrug resistant novel bacterium Savagea serpentis sp. nov., isolated from the scats of a vine snake (Ahaetulla nasuta).</title>
        <authorList>
            <person name="Venkata Ramana V."/>
            <person name="Vikas Patil S."/>
            <person name="Yogita Lugani V."/>
        </authorList>
    </citation>
    <scope>NUCLEOTIDE SEQUENCE</scope>
    <source>
        <strain evidence="3">SN6</strain>
    </source>
</reference>
<dbReference type="InterPro" id="IPR010982">
    <property type="entry name" value="Lambda_DNA-bd_dom_sf"/>
</dbReference>
<dbReference type="RefSeq" id="WP_194562064.1">
    <property type="nucleotide sequence ID" value="NZ_JADKPV010000001.1"/>
</dbReference>
<dbReference type="EMBL" id="JADKPV010000001">
    <property type="protein sequence ID" value="MBF4500635.1"/>
    <property type="molecule type" value="Genomic_DNA"/>
</dbReference>
<comment type="caution">
    <text evidence="3">The sequence shown here is derived from an EMBL/GenBank/DDBJ whole genome shotgun (WGS) entry which is preliminary data.</text>
</comment>
<dbReference type="PROSITE" id="PS50943">
    <property type="entry name" value="HTH_CROC1"/>
    <property type="match status" value="1"/>
</dbReference>
<dbReference type="CDD" id="cd00093">
    <property type="entry name" value="HTH_XRE"/>
    <property type="match status" value="1"/>
</dbReference>
<proteinExistence type="predicted"/>
<keyword evidence="4" id="KW-1185">Reference proteome</keyword>
<dbReference type="InterPro" id="IPR001387">
    <property type="entry name" value="Cro/C1-type_HTH"/>
</dbReference>
<protein>
    <submittedName>
        <fullName evidence="3">Helix-turn-helix transcriptional regulator</fullName>
    </submittedName>
</protein>